<name>A0A1X0QD70_9MICR</name>
<evidence type="ECO:0000259" key="1">
    <source>
        <dbReference type="Pfam" id="PF00485"/>
    </source>
</evidence>
<keyword evidence="3" id="KW-1185">Reference proteome</keyword>
<gene>
    <name evidence="2" type="primary">UCKB</name>
    <name evidence="2" type="ORF">HERIO_438</name>
</gene>
<dbReference type="InterPro" id="IPR027417">
    <property type="entry name" value="P-loop_NTPase"/>
</dbReference>
<organism evidence="2 3">
    <name type="scientific">Hepatospora eriocheir</name>
    <dbReference type="NCBI Taxonomy" id="1081669"/>
    <lineage>
        <taxon>Eukaryota</taxon>
        <taxon>Fungi</taxon>
        <taxon>Fungi incertae sedis</taxon>
        <taxon>Microsporidia</taxon>
        <taxon>Hepatosporidae</taxon>
        <taxon>Hepatospora</taxon>
    </lineage>
</organism>
<dbReference type="SUPFAM" id="SSF52540">
    <property type="entry name" value="P-loop containing nucleoside triphosphate hydrolases"/>
    <property type="match status" value="1"/>
</dbReference>
<dbReference type="Pfam" id="PF00485">
    <property type="entry name" value="PRK"/>
    <property type="match status" value="1"/>
</dbReference>
<dbReference type="InterPro" id="IPR006083">
    <property type="entry name" value="PRK/URK"/>
</dbReference>
<dbReference type="VEuPathDB" id="MicrosporidiaDB:A0H76_550"/>
<evidence type="ECO:0000313" key="2">
    <source>
        <dbReference type="EMBL" id="ORD97736.1"/>
    </source>
</evidence>
<dbReference type="EMBL" id="LVKB01000012">
    <property type="protein sequence ID" value="ORD97736.1"/>
    <property type="molecule type" value="Genomic_DNA"/>
</dbReference>
<comment type="caution">
    <text evidence="2">The sequence shown here is derived from an EMBL/GenBank/DDBJ whole genome shotgun (WGS) entry which is preliminary data.</text>
</comment>
<dbReference type="PANTHER" id="PTHR10285">
    <property type="entry name" value="URIDINE KINASE"/>
    <property type="match status" value="1"/>
</dbReference>
<feature type="domain" description="Phosphoribulokinase/uridine kinase" evidence="1">
    <location>
        <begin position="16"/>
        <end position="128"/>
    </location>
</feature>
<sequence length="282" mass="31999">MTNRISTTTSINKTKVILIQGASGSGKSTITSLLLSLLNHLDINAVSLSTDNYYLSTDSSLTSNGKYDFDNPAAIDWDAVKKTFIDYGNNSETIEKRNYSFETEAVSYTEEVNSKPSVILFEGIFSFNIFSDQIFDVNNFNCFELASEHSDEKMFISNDVDFNAYFDVTRIYLNVEREIIERSRISRYLKDKSRKSKPQYKGLTDDQALASIKENLEKYVFPSSEKWVSLGKKGADFIIKKGSFSDELIKVICNLITHLKLKPNVDSKCISNHLEESLLKIK</sequence>
<proteinExistence type="predicted"/>
<dbReference type="Gene3D" id="3.40.50.300">
    <property type="entry name" value="P-loop containing nucleotide triphosphate hydrolases"/>
    <property type="match status" value="1"/>
</dbReference>
<dbReference type="GO" id="GO:0016301">
    <property type="term" value="F:kinase activity"/>
    <property type="evidence" value="ECO:0007669"/>
    <property type="project" value="InterPro"/>
</dbReference>
<dbReference type="VEuPathDB" id="MicrosporidiaDB:HERIO_438"/>
<accession>A0A1X0QD70</accession>
<dbReference type="GO" id="GO:0005524">
    <property type="term" value="F:ATP binding"/>
    <property type="evidence" value="ECO:0007669"/>
    <property type="project" value="InterPro"/>
</dbReference>
<dbReference type="AlphaFoldDB" id="A0A1X0QD70"/>
<evidence type="ECO:0000313" key="3">
    <source>
        <dbReference type="Proteomes" id="UP000192356"/>
    </source>
</evidence>
<dbReference type="Proteomes" id="UP000192356">
    <property type="component" value="Unassembled WGS sequence"/>
</dbReference>
<reference evidence="2 3" key="1">
    <citation type="journal article" date="2017" name="Environ. Microbiol.">
        <title>Decay of the glycolytic pathway and adaptation to intranuclear parasitism within Enterocytozoonidae microsporidia.</title>
        <authorList>
            <person name="Wiredu Boakye D."/>
            <person name="Jaroenlak P."/>
            <person name="Prachumwat A."/>
            <person name="Williams T.A."/>
            <person name="Bateman K.S."/>
            <person name="Itsathitphaisarn O."/>
            <person name="Sritunyalucksana K."/>
            <person name="Paszkiewicz K.H."/>
            <person name="Moore K.A."/>
            <person name="Stentiford G.D."/>
            <person name="Williams B.A."/>
        </authorList>
    </citation>
    <scope>NUCLEOTIDE SEQUENCE [LARGE SCALE GENOMIC DNA]</scope>
    <source>
        <strain evidence="2 3">GB1</strain>
    </source>
</reference>
<dbReference type="OrthoDB" id="2195084at2759"/>
<protein>
    <submittedName>
        <fullName evidence="2">UCKB</fullName>
    </submittedName>
</protein>